<keyword evidence="2" id="KW-0805">Transcription regulation</keyword>
<dbReference type="Pfam" id="PF00126">
    <property type="entry name" value="HTH_1"/>
    <property type="match status" value="1"/>
</dbReference>
<feature type="domain" description="HTH lysR-type" evidence="5">
    <location>
        <begin position="2"/>
        <end position="58"/>
    </location>
</feature>
<dbReference type="PANTHER" id="PTHR30579:SF2">
    <property type="entry name" value="HTH-TYPE TRANSCRIPTIONAL REGULATOR ARGP"/>
    <property type="match status" value="1"/>
</dbReference>
<proteinExistence type="inferred from homology"/>
<dbReference type="SUPFAM" id="SSF53850">
    <property type="entry name" value="Periplasmic binding protein-like II"/>
    <property type="match status" value="1"/>
</dbReference>
<dbReference type="InterPro" id="IPR017685">
    <property type="entry name" value="ArgP"/>
</dbReference>
<dbReference type="Proteomes" id="UP001170717">
    <property type="component" value="Unassembled WGS sequence"/>
</dbReference>
<dbReference type="NCBIfam" id="TIGR03298">
    <property type="entry name" value="argP"/>
    <property type="match status" value="1"/>
</dbReference>
<dbReference type="SUPFAM" id="SSF46785">
    <property type="entry name" value="Winged helix' DNA-binding domain"/>
    <property type="match status" value="1"/>
</dbReference>
<evidence type="ECO:0000313" key="7">
    <source>
        <dbReference type="EMBL" id="MDO6577521.1"/>
    </source>
</evidence>
<dbReference type="InterPro" id="IPR050176">
    <property type="entry name" value="LTTR"/>
</dbReference>
<dbReference type="Proteomes" id="UP000056750">
    <property type="component" value="Chromosome"/>
</dbReference>
<sequence>MLDYAALHSFREVLRYGSFERGAQALNLTQSAVSQKIKRLEQQVGGPVLVRMKPLKATPLGEQLLSHVQKVSVLEEQLTTRSGAADSASPLSVAVNNDVLATWFTEVMASFSEIRSNPVHIYNADQTQTRTLLQQGKVMACISQTGTPITGGQSARLGTMNYQLYASPSFIKRYLKNDVSPERVMGTPGLLYDEFDATLLTDYQRECLDFAPSLTTCHWYPSSHGFAKMAIEGVAWALLPTLQVKQEVESGQLISLFPSKQLGVPLFWHWTEQASSALGDFSQMVKHISKEQLTP</sequence>
<keyword evidence="4" id="KW-0804">Transcription</keyword>
<dbReference type="NCBIfam" id="NF002964">
    <property type="entry name" value="PRK03635.1"/>
    <property type="match status" value="1"/>
</dbReference>
<organism evidence="7 9">
    <name type="scientific">Alteromonas stellipolaris</name>
    <dbReference type="NCBI Taxonomy" id="233316"/>
    <lineage>
        <taxon>Bacteria</taxon>
        <taxon>Pseudomonadati</taxon>
        <taxon>Pseudomonadota</taxon>
        <taxon>Gammaproteobacteria</taxon>
        <taxon>Alteromonadales</taxon>
        <taxon>Alteromonadaceae</taxon>
        <taxon>Alteromonas/Salinimonas group</taxon>
        <taxon>Alteromonas</taxon>
    </lineage>
</organism>
<dbReference type="InterPro" id="IPR036390">
    <property type="entry name" value="WH_DNA-bd_sf"/>
</dbReference>
<dbReference type="PRINTS" id="PR00039">
    <property type="entry name" value="HTHLYSR"/>
</dbReference>
<evidence type="ECO:0000259" key="5">
    <source>
        <dbReference type="PROSITE" id="PS50931"/>
    </source>
</evidence>
<evidence type="ECO:0000256" key="1">
    <source>
        <dbReference type="ARBA" id="ARBA00009437"/>
    </source>
</evidence>
<keyword evidence="3 7" id="KW-0238">DNA-binding</keyword>
<dbReference type="PANTHER" id="PTHR30579">
    <property type="entry name" value="TRANSCRIPTIONAL REGULATOR"/>
    <property type="match status" value="1"/>
</dbReference>
<dbReference type="InterPro" id="IPR000847">
    <property type="entry name" value="LysR_HTH_N"/>
</dbReference>
<dbReference type="EMBL" id="JAUOQI010000005">
    <property type="protein sequence ID" value="MDO6577521.1"/>
    <property type="molecule type" value="Genomic_DNA"/>
</dbReference>
<dbReference type="Pfam" id="PF03466">
    <property type="entry name" value="LysR_substrate"/>
    <property type="match status" value="1"/>
</dbReference>
<dbReference type="AlphaFoldDB" id="A0AAW7YZ98"/>
<evidence type="ECO:0000256" key="3">
    <source>
        <dbReference type="ARBA" id="ARBA00023125"/>
    </source>
</evidence>
<dbReference type="Gene3D" id="3.40.190.290">
    <property type="match status" value="1"/>
</dbReference>
<dbReference type="EMBL" id="CP013926">
    <property type="protein sequence ID" value="AMJ72873.1"/>
    <property type="molecule type" value="Genomic_DNA"/>
</dbReference>
<dbReference type="InterPro" id="IPR005119">
    <property type="entry name" value="LysR_subst-bd"/>
</dbReference>
<name>A0AAW7YZ98_9ALTE</name>
<evidence type="ECO:0000256" key="4">
    <source>
        <dbReference type="ARBA" id="ARBA00023163"/>
    </source>
</evidence>
<dbReference type="GO" id="GO:0003700">
    <property type="term" value="F:DNA-binding transcription factor activity"/>
    <property type="evidence" value="ECO:0007669"/>
    <property type="project" value="InterPro"/>
</dbReference>
<reference evidence="6 8" key="1">
    <citation type="submission" date="2015-12" db="EMBL/GenBank/DDBJ databases">
        <title>Intraspecies pangenome expansion in the marine bacterium Alteromonas.</title>
        <authorList>
            <person name="Lopez-Perez M."/>
            <person name="Rodriguez-Valera F."/>
        </authorList>
    </citation>
    <scope>NUCLEOTIDE SEQUENCE [LARGE SCALE GENOMIC DNA]</scope>
    <source>
        <strain evidence="6 8">LMG 21861</strain>
    </source>
</reference>
<dbReference type="RefSeq" id="WP_057794757.1">
    <property type="nucleotide sequence ID" value="NZ_CANLMS010000004.1"/>
</dbReference>
<dbReference type="Gene3D" id="1.10.10.10">
    <property type="entry name" value="Winged helix-like DNA-binding domain superfamily/Winged helix DNA-binding domain"/>
    <property type="match status" value="1"/>
</dbReference>
<gene>
    <name evidence="6" type="ORF">AVL57_02120</name>
    <name evidence="7" type="ORF">Q4527_08955</name>
</gene>
<dbReference type="PROSITE" id="PS50931">
    <property type="entry name" value="HTH_LYSR"/>
    <property type="match status" value="1"/>
</dbReference>
<comment type="similarity">
    <text evidence="1">Belongs to the LysR transcriptional regulatory family.</text>
</comment>
<reference evidence="7" key="2">
    <citation type="submission" date="2023-07" db="EMBL/GenBank/DDBJ databases">
        <title>Genome content predicts the carbon catabolic preferences of heterotrophic bacteria.</title>
        <authorList>
            <person name="Gralka M."/>
        </authorList>
    </citation>
    <scope>NUCLEOTIDE SEQUENCE</scope>
    <source>
        <strain evidence="7">F2M12</strain>
    </source>
</reference>
<dbReference type="GO" id="GO:0003677">
    <property type="term" value="F:DNA binding"/>
    <property type="evidence" value="ECO:0007669"/>
    <property type="project" value="UniProtKB-KW"/>
</dbReference>
<keyword evidence="8" id="KW-1185">Reference proteome</keyword>
<evidence type="ECO:0000313" key="8">
    <source>
        <dbReference type="Proteomes" id="UP000056750"/>
    </source>
</evidence>
<dbReference type="InterPro" id="IPR036388">
    <property type="entry name" value="WH-like_DNA-bd_sf"/>
</dbReference>
<accession>A0AAW7YZ98</accession>
<protein>
    <submittedName>
        <fullName evidence="7">ArgP/LysG family DNA-binding transcriptional regulator</fullName>
    </submittedName>
    <submittedName>
        <fullName evidence="6">LysR family transcriptional regulator</fullName>
    </submittedName>
</protein>
<evidence type="ECO:0000313" key="6">
    <source>
        <dbReference type="EMBL" id="AMJ72873.1"/>
    </source>
</evidence>
<evidence type="ECO:0000313" key="9">
    <source>
        <dbReference type="Proteomes" id="UP001170717"/>
    </source>
</evidence>
<dbReference type="KEGG" id="asq:AVL57_02120"/>
<evidence type="ECO:0000256" key="2">
    <source>
        <dbReference type="ARBA" id="ARBA00023015"/>
    </source>
</evidence>